<dbReference type="AlphaFoldDB" id="A0AAD8J753"/>
<name>A0AAD8J753_9APIA</name>
<dbReference type="Gene3D" id="1.25.40.1040">
    <property type="match status" value="1"/>
</dbReference>
<protein>
    <submittedName>
        <fullName evidence="1">Uncharacterized protein</fullName>
    </submittedName>
</protein>
<gene>
    <name evidence="1" type="ORF">POM88_007962</name>
</gene>
<organism evidence="1 2">
    <name type="scientific">Heracleum sosnowskyi</name>
    <dbReference type="NCBI Taxonomy" id="360622"/>
    <lineage>
        <taxon>Eukaryota</taxon>
        <taxon>Viridiplantae</taxon>
        <taxon>Streptophyta</taxon>
        <taxon>Embryophyta</taxon>
        <taxon>Tracheophyta</taxon>
        <taxon>Spermatophyta</taxon>
        <taxon>Magnoliopsida</taxon>
        <taxon>eudicotyledons</taxon>
        <taxon>Gunneridae</taxon>
        <taxon>Pentapetalae</taxon>
        <taxon>asterids</taxon>
        <taxon>campanulids</taxon>
        <taxon>Apiales</taxon>
        <taxon>Apiaceae</taxon>
        <taxon>Apioideae</taxon>
        <taxon>apioid superclade</taxon>
        <taxon>Tordylieae</taxon>
        <taxon>Tordyliinae</taxon>
        <taxon>Heracleum</taxon>
    </lineage>
</organism>
<proteinExistence type="predicted"/>
<evidence type="ECO:0000313" key="2">
    <source>
        <dbReference type="Proteomes" id="UP001237642"/>
    </source>
</evidence>
<reference evidence="1" key="1">
    <citation type="submission" date="2023-02" db="EMBL/GenBank/DDBJ databases">
        <title>Genome of toxic invasive species Heracleum sosnowskyi carries increased number of genes despite the absence of recent whole-genome duplications.</title>
        <authorList>
            <person name="Schelkunov M."/>
            <person name="Shtratnikova V."/>
            <person name="Makarenko M."/>
            <person name="Klepikova A."/>
            <person name="Omelchenko D."/>
            <person name="Novikova G."/>
            <person name="Obukhova E."/>
            <person name="Bogdanov V."/>
            <person name="Penin A."/>
            <person name="Logacheva M."/>
        </authorList>
    </citation>
    <scope>NUCLEOTIDE SEQUENCE</scope>
    <source>
        <strain evidence="1">Hsosn_3</strain>
        <tissue evidence="1">Leaf</tissue>
    </source>
</reference>
<comment type="caution">
    <text evidence="1">The sequence shown here is derived from an EMBL/GenBank/DDBJ whole genome shotgun (WGS) entry which is preliminary data.</text>
</comment>
<dbReference type="EMBL" id="JAUIZM010000002">
    <property type="protein sequence ID" value="KAK1398099.1"/>
    <property type="molecule type" value="Genomic_DNA"/>
</dbReference>
<accession>A0AAD8J753</accession>
<dbReference type="Proteomes" id="UP001237642">
    <property type="component" value="Unassembled WGS sequence"/>
</dbReference>
<keyword evidence="2" id="KW-1185">Reference proteome</keyword>
<reference evidence="1" key="2">
    <citation type="submission" date="2023-05" db="EMBL/GenBank/DDBJ databases">
        <authorList>
            <person name="Schelkunov M.I."/>
        </authorList>
    </citation>
    <scope>NUCLEOTIDE SEQUENCE</scope>
    <source>
        <strain evidence="1">Hsosn_3</strain>
        <tissue evidence="1">Leaf</tissue>
    </source>
</reference>
<sequence>MPAKGVSSLFSDLSPLYDHPGKADILEELALEIERTLKMSGVFPGRLIEPNLLNICIGGIPSSNGLYCLSLSTSCDTNKAEMGCRAVRKRRKDGLAIKFRKGLFI</sequence>
<evidence type="ECO:0000313" key="1">
    <source>
        <dbReference type="EMBL" id="KAK1398099.1"/>
    </source>
</evidence>